<evidence type="ECO:0008006" key="12">
    <source>
        <dbReference type="Google" id="ProtNLM"/>
    </source>
</evidence>
<protein>
    <recommendedName>
        <fullName evidence="12">Aquaporin</fullName>
    </recommendedName>
</protein>
<dbReference type="InterPro" id="IPR000425">
    <property type="entry name" value="MIP"/>
</dbReference>
<dbReference type="KEGG" id="clec:106666404"/>
<keyword evidence="3 8" id="KW-0813">Transport</keyword>
<dbReference type="OrthoDB" id="3222at2759"/>
<dbReference type="RefSeq" id="XP_024081986.1">
    <property type="nucleotide sequence ID" value="XM_024226218.1"/>
</dbReference>
<sequence>MGVQTILGTEDVTSWHEIMRSLLAEFFGTFFLVFIGCGSCIAIGPVPSIVQIALCFGFVIATAVQCFGHVSGCHINPAVTLGLFTCGRCGLLKCVAYIPTQCAGAVAGAGLLMYVLPENQDTWGVTKVAELLTANQGFAIEAVITGLLILVVCAVTDPNRLDLSNAAPVAVGLTIAACHLFAVPYTGSSMNPARSLGPAAVQAFWENHWVYWIGPLVGGGVAGLLYRFLFKAQKDEENSYDL</sequence>
<evidence type="ECO:0000313" key="10">
    <source>
        <dbReference type="EnsemblMetazoa" id="XP_024081986.1"/>
    </source>
</evidence>
<evidence type="ECO:0000256" key="6">
    <source>
        <dbReference type="ARBA" id="ARBA00022989"/>
    </source>
</evidence>
<dbReference type="CDD" id="cd00333">
    <property type="entry name" value="MIP"/>
    <property type="match status" value="1"/>
</dbReference>
<comment type="subcellular location">
    <subcellularLocation>
        <location evidence="1">Cell membrane</location>
        <topology evidence="1">Multi-pass membrane protein</topology>
    </subcellularLocation>
</comment>
<evidence type="ECO:0000256" key="7">
    <source>
        <dbReference type="ARBA" id="ARBA00023136"/>
    </source>
</evidence>
<reference evidence="10" key="1">
    <citation type="submission" date="2022-01" db="UniProtKB">
        <authorList>
            <consortium name="EnsemblMetazoa"/>
        </authorList>
    </citation>
    <scope>IDENTIFICATION</scope>
</reference>
<evidence type="ECO:0000256" key="8">
    <source>
        <dbReference type="RuleBase" id="RU000477"/>
    </source>
</evidence>
<dbReference type="GeneID" id="106666404"/>
<feature type="transmembrane region" description="Helical" evidence="9">
    <location>
        <begin position="209"/>
        <end position="229"/>
    </location>
</feature>
<keyword evidence="6 9" id="KW-1133">Transmembrane helix</keyword>
<dbReference type="PANTHER" id="PTHR19139">
    <property type="entry name" value="AQUAPORIN TRANSPORTER"/>
    <property type="match status" value="1"/>
</dbReference>
<feature type="transmembrane region" description="Helical" evidence="9">
    <location>
        <begin position="22"/>
        <end position="44"/>
    </location>
</feature>
<feature type="transmembrane region" description="Helical" evidence="9">
    <location>
        <begin position="50"/>
        <end position="70"/>
    </location>
</feature>
<feature type="transmembrane region" description="Helical" evidence="9">
    <location>
        <begin position="136"/>
        <end position="155"/>
    </location>
</feature>
<dbReference type="GO" id="GO:0005886">
    <property type="term" value="C:plasma membrane"/>
    <property type="evidence" value="ECO:0007669"/>
    <property type="project" value="UniProtKB-SubCell"/>
</dbReference>
<proteinExistence type="inferred from homology"/>
<evidence type="ECO:0000256" key="5">
    <source>
        <dbReference type="ARBA" id="ARBA00022692"/>
    </source>
</evidence>
<dbReference type="Proteomes" id="UP000494040">
    <property type="component" value="Unassembled WGS sequence"/>
</dbReference>
<dbReference type="PROSITE" id="PS00221">
    <property type="entry name" value="MIP"/>
    <property type="match status" value="1"/>
</dbReference>
<keyword evidence="11" id="KW-1185">Reference proteome</keyword>
<feature type="transmembrane region" description="Helical" evidence="9">
    <location>
        <begin position="167"/>
        <end position="187"/>
    </location>
</feature>
<dbReference type="InterPro" id="IPR022357">
    <property type="entry name" value="MIP_CS"/>
</dbReference>
<evidence type="ECO:0000313" key="11">
    <source>
        <dbReference type="Proteomes" id="UP000494040"/>
    </source>
</evidence>
<keyword evidence="7 9" id="KW-0472">Membrane</keyword>
<evidence type="ECO:0000256" key="2">
    <source>
        <dbReference type="ARBA" id="ARBA00006175"/>
    </source>
</evidence>
<evidence type="ECO:0000256" key="4">
    <source>
        <dbReference type="ARBA" id="ARBA00022475"/>
    </source>
</evidence>
<comment type="similarity">
    <text evidence="2 8">Belongs to the MIP/aquaporin (TC 1.A.8) family.</text>
</comment>
<organism evidence="10 11">
    <name type="scientific">Cimex lectularius</name>
    <name type="common">Bed bug</name>
    <name type="synonym">Acanthia lectularia</name>
    <dbReference type="NCBI Taxonomy" id="79782"/>
    <lineage>
        <taxon>Eukaryota</taxon>
        <taxon>Metazoa</taxon>
        <taxon>Ecdysozoa</taxon>
        <taxon>Arthropoda</taxon>
        <taxon>Hexapoda</taxon>
        <taxon>Insecta</taxon>
        <taxon>Pterygota</taxon>
        <taxon>Neoptera</taxon>
        <taxon>Paraneoptera</taxon>
        <taxon>Hemiptera</taxon>
        <taxon>Heteroptera</taxon>
        <taxon>Panheteroptera</taxon>
        <taxon>Cimicomorpha</taxon>
        <taxon>Cimicidae</taxon>
        <taxon>Cimex</taxon>
    </lineage>
</organism>
<name>A0A8I6SIW0_CIMLE</name>
<accession>A0A8I6SIW0</accession>
<evidence type="ECO:0000256" key="9">
    <source>
        <dbReference type="SAM" id="Phobius"/>
    </source>
</evidence>
<evidence type="ECO:0000256" key="3">
    <source>
        <dbReference type="ARBA" id="ARBA00022448"/>
    </source>
</evidence>
<keyword evidence="5 8" id="KW-0812">Transmembrane</keyword>
<dbReference type="CTD" id="36236"/>
<dbReference type="NCBIfam" id="TIGR00861">
    <property type="entry name" value="MIP"/>
    <property type="match status" value="1"/>
</dbReference>
<dbReference type="GO" id="GO:0015267">
    <property type="term" value="F:channel activity"/>
    <property type="evidence" value="ECO:0007669"/>
    <property type="project" value="InterPro"/>
</dbReference>
<feature type="transmembrane region" description="Helical" evidence="9">
    <location>
        <begin position="91"/>
        <end position="116"/>
    </location>
</feature>
<keyword evidence="4" id="KW-1003">Cell membrane</keyword>
<dbReference type="OMA" id="FWVGPIS"/>
<dbReference type="PANTHER" id="PTHR19139:SF199">
    <property type="entry name" value="MIP17260P"/>
    <property type="match status" value="1"/>
</dbReference>
<dbReference type="InterPro" id="IPR023271">
    <property type="entry name" value="Aquaporin-like"/>
</dbReference>
<dbReference type="AlphaFoldDB" id="A0A8I6SIW0"/>
<dbReference type="InterPro" id="IPR034294">
    <property type="entry name" value="Aquaporin_transptr"/>
</dbReference>
<dbReference type="EnsemblMetazoa" id="XM_024226218.1">
    <property type="protein sequence ID" value="XP_024081986.1"/>
    <property type="gene ID" value="LOC106666404"/>
</dbReference>
<dbReference type="Pfam" id="PF00230">
    <property type="entry name" value="MIP"/>
    <property type="match status" value="1"/>
</dbReference>
<dbReference type="PRINTS" id="PR00783">
    <property type="entry name" value="MINTRINSICP"/>
</dbReference>
<dbReference type="SUPFAM" id="SSF81338">
    <property type="entry name" value="Aquaporin-like"/>
    <property type="match status" value="1"/>
</dbReference>
<dbReference type="Gene3D" id="1.20.1080.10">
    <property type="entry name" value="Glycerol uptake facilitator protein"/>
    <property type="match status" value="1"/>
</dbReference>
<evidence type="ECO:0000256" key="1">
    <source>
        <dbReference type="ARBA" id="ARBA00004651"/>
    </source>
</evidence>